<keyword evidence="2" id="KW-1185">Reference proteome</keyword>
<gene>
    <name evidence="1" type="ORF">F7732_12710</name>
</gene>
<evidence type="ECO:0000313" key="1">
    <source>
        <dbReference type="EMBL" id="KAB2332936.1"/>
    </source>
</evidence>
<comment type="caution">
    <text evidence="1">The sequence shown here is derived from an EMBL/GenBank/DDBJ whole genome shotgun (WGS) entry which is preliminary data.</text>
</comment>
<dbReference type="EMBL" id="WBOT01000003">
    <property type="protein sequence ID" value="KAB2332936.1"/>
    <property type="molecule type" value="Genomic_DNA"/>
</dbReference>
<dbReference type="Proteomes" id="UP000441354">
    <property type="component" value="Unassembled WGS sequence"/>
</dbReference>
<organism evidence="1 2">
    <name type="scientific">Bacillus mesophilum</name>
    <dbReference type="NCBI Taxonomy" id="1071718"/>
    <lineage>
        <taxon>Bacteria</taxon>
        <taxon>Bacillati</taxon>
        <taxon>Bacillota</taxon>
        <taxon>Bacilli</taxon>
        <taxon>Bacillales</taxon>
        <taxon>Bacillaceae</taxon>
        <taxon>Bacillus</taxon>
    </lineage>
</organism>
<accession>A0A7V7RM07</accession>
<name>A0A7V7RM07_9BACI</name>
<protein>
    <submittedName>
        <fullName evidence="1">Uncharacterized protein</fullName>
    </submittedName>
</protein>
<evidence type="ECO:0000313" key="2">
    <source>
        <dbReference type="Proteomes" id="UP000441354"/>
    </source>
</evidence>
<proteinExistence type="predicted"/>
<reference evidence="1 2" key="1">
    <citation type="journal article" date="2014" name="Arch. Microbiol.">
        <title>Bacillus mesophilum sp. nov., strain IITR-54T, a novel 4-chlorobiphenyl dechlorinating bacterium.</title>
        <authorList>
            <person name="Manickam N."/>
            <person name="Singh N.K."/>
            <person name="Bajaj A."/>
            <person name="Kumar R.M."/>
            <person name="Kaur G."/>
            <person name="Kaur N."/>
            <person name="Bala M."/>
            <person name="Kumar A."/>
            <person name="Mayilraj S."/>
        </authorList>
    </citation>
    <scope>NUCLEOTIDE SEQUENCE [LARGE SCALE GENOMIC DNA]</scope>
    <source>
        <strain evidence="1 2">IITR-54</strain>
    </source>
</reference>
<dbReference type="AlphaFoldDB" id="A0A7V7RM07"/>
<sequence>MTLVMNYGVSGLFAISASDSRRVTKNYLYDEATGEFTESDLPPTMDDEKYTKSSRLSYFTLLSIGGIAELGEYIKDELTKEVSVEYDIKDCKDALERVIARARENKDGPEWLNFLDKADSVKIVIIGFCKDTKKVGQVSFVPEDGVSLTLPEAGTGIWSIMPPVKKYHEAGSKLMNVPFTEEDIANKTPDETSRYMRQKVLNHLAGLHGMISYFHPFEVSSDINAHVLALEESGKIEWYFYEEDLEKLHDLYRKPREESEC</sequence>
<dbReference type="RefSeq" id="WP_151574377.1">
    <property type="nucleotide sequence ID" value="NZ_WBOT01000003.1"/>
</dbReference>